<sequence length="282" mass="32969">MEIKIGVTGWGDHDSLYPERIHSSKKLRQYCNHFPIVEIDSSYYSIMPKSNYQKWVNHTTSDFSFVVKAYGGITGHARQNYSKEEQIKLLKPFLDSIQPLIENNKLKGVLFQFPPWFNCKKENVEFLRTIKNELTSVPAILEFRNQSWFFPQYADQTLSFMSEEGWIHSICDEPQAGMGSIPTVLHPTNKELTLIRFHGRNVYGWNHNGQENWREVRYLYRYNREELCEWVDKLETLSRHTKEVCILFNNNSGGDAANNAKELMKLLGIEFGPSSTEQLELF</sequence>
<dbReference type="AlphaFoldDB" id="A0A8J3EZP1"/>
<proteinExistence type="predicted"/>
<gene>
    <name evidence="1" type="primary">yunF</name>
    <name evidence="1" type="ORF">GCM10007380_23960</name>
</gene>
<dbReference type="Gene3D" id="3.20.20.410">
    <property type="entry name" value="Protein of unknown function UPF0759"/>
    <property type="match status" value="1"/>
</dbReference>
<evidence type="ECO:0008006" key="3">
    <source>
        <dbReference type="Google" id="ProtNLM"/>
    </source>
</evidence>
<dbReference type="InterPro" id="IPR036520">
    <property type="entry name" value="UPF0759_sf"/>
</dbReference>
<reference evidence="2" key="1">
    <citation type="journal article" date="2019" name="Int. J. Syst. Evol. Microbiol.">
        <title>The Global Catalogue of Microorganisms (GCM) 10K type strain sequencing project: providing services to taxonomists for standard genome sequencing and annotation.</title>
        <authorList>
            <consortium name="The Broad Institute Genomics Platform"/>
            <consortium name="The Broad Institute Genome Sequencing Center for Infectious Disease"/>
            <person name="Wu L."/>
            <person name="Ma J."/>
        </authorList>
    </citation>
    <scope>NUCLEOTIDE SEQUENCE [LARGE SCALE GENOMIC DNA]</scope>
    <source>
        <strain evidence="2">CGMCC 1.14993</strain>
    </source>
</reference>
<dbReference type="OrthoDB" id="9780310at2"/>
<dbReference type="Pfam" id="PF01904">
    <property type="entry name" value="DUF72"/>
    <property type="match status" value="1"/>
</dbReference>
<dbReference type="PANTHER" id="PTHR30348:SF13">
    <property type="entry name" value="UPF0759 PROTEIN YUNF"/>
    <property type="match status" value="1"/>
</dbReference>
<organism evidence="1 2">
    <name type="scientific">Gottfriedia solisilvae</name>
    <dbReference type="NCBI Taxonomy" id="1516104"/>
    <lineage>
        <taxon>Bacteria</taxon>
        <taxon>Bacillati</taxon>
        <taxon>Bacillota</taxon>
        <taxon>Bacilli</taxon>
        <taxon>Bacillales</taxon>
        <taxon>Bacillaceae</taxon>
        <taxon>Gottfriedia</taxon>
    </lineage>
</organism>
<evidence type="ECO:0000313" key="2">
    <source>
        <dbReference type="Proteomes" id="UP000626244"/>
    </source>
</evidence>
<dbReference type="SUPFAM" id="SSF117396">
    <property type="entry name" value="TM1631-like"/>
    <property type="match status" value="1"/>
</dbReference>
<name>A0A8J3EZP1_9BACI</name>
<evidence type="ECO:0000313" key="1">
    <source>
        <dbReference type="EMBL" id="GGI14641.1"/>
    </source>
</evidence>
<protein>
    <recommendedName>
        <fullName evidence="3">DUF72 domain-containing protein</fullName>
    </recommendedName>
</protein>
<dbReference type="RefSeq" id="WP_088000131.1">
    <property type="nucleotide sequence ID" value="NZ_BMHB01000001.1"/>
</dbReference>
<keyword evidence="2" id="KW-1185">Reference proteome</keyword>
<dbReference type="Proteomes" id="UP000626244">
    <property type="component" value="Unassembled WGS sequence"/>
</dbReference>
<dbReference type="InterPro" id="IPR002763">
    <property type="entry name" value="DUF72"/>
</dbReference>
<dbReference type="PANTHER" id="PTHR30348">
    <property type="entry name" value="UNCHARACTERIZED PROTEIN YECE"/>
    <property type="match status" value="1"/>
</dbReference>
<dbReference type="EMBL" id="BMHB01000001">
    <property type="protein sequence ID" value="GGI14641.1"/>
    <property type="molecule type" value="Genomic_DNA"/>
</dbReference>
<accession>A0A8J3EZP1</accession>
<comment type="caution">
    <text evidence="1">The sequence shown here is derived from an EMBL/GenBank/DDBJ whole genome shotgun (WGS) entry which is preliminary data.</text>
</comment>